<name>A0A2Z6P119_TRISU</name>
<evidence type="ECO:0000313" key="1">
    <source>
        <dbReference type="EMBL" id="GAU50104.1"/>
    </source>
</evidence>
<dbReference type="Proteomes" id="UP000242715">
    <property type="component" value="Unassembled WGS sequence"/>
</dbReference>
<protein>
    <submittedName>
        <fullName evidence="1">Uncharacterized protein</fullName>
    </submittedName>
</protein>
<sequence>MSDLSPSSDPSPSQSEFSAVQHHSVYRSAFIVLRAFSSTVMSSISSSNSFSQSFGVLSFYCEGNELYHSN</sequence>
<accession>A0A2Z6P119</accession>
<reference evidence="2" key="1">
    <citation type="journal article" date="2017" name="Front. Plant Sci.">
        <title>Climate Clever Clovers: New Paradigm to Reduce the Environmental Footprint of Ruminants by Breeding Low Methanogenic Forages Utilizing Haplotype Variation.</title>
        <authorList>
            <person name="Kaur P."/>
            <person name="Appels R."/>
            <person name="Bayer P.E."/>
            <person name="Keeble-Gagnere G."/>
            <person name="Wang J."/>
            <person name="Hirakawa H."/>
            <person name="Shirasawa K."/>
            <person name="Vercoe P."/>
            <person name="Stefanova K."/>
            <person name="Durmic Z."/>
            <person name="Nichols P."/>
            <person name="Revell C."/>
            <person name="Isobe S.N."/>
            <person name="Edwards D."/>
            <person name="Erskine W."/>
        </authorList>
    </citation>
    <scope>NUCLEOTIDE SEQUENCE [LARGE SCALE GENOMIC DNA]</scope>
    <source>
        <strain evidence="2">cv. Daliak</strain>
    </source>
</reference>
<dbReference type="EMBL" id="DF974691">
    <property type="protein sequence ID" value="GAU50104.1"/>
    <property type="molecule type" value="Genomic_DNA"/>
</dbReference>
<evidence type="ECO:0000313" key="2">
    <source>
        <dbReference type="Proteomes" id="UP000242715"/>
    </source>
</evidence>
<dbReference type="AlphaFoldDB" id="A0A2Z6P119"/>
<proteinExistence type="predicted"/>
<gene>
    <name evidence="1" type="ORF">TSUD_374530</name>
</gene>
<organism evidence="1 2">
    <name type="scientific">Trifolium subterraneum</name>
    <name type="common">Subterranean clover</name>
    <dbReference type="NCBI Taxonomy" id="3900"/>
    <lineage>
        <taxon>Eukaryota</taxon>
        <taxon>Viridiplantae</taxon>
        <taxon>Streptophyta</taxon>
        <taxon>Embryophyta</taxon>
        <taxon>Tracheophyta</taxon>
        <taxon>Spermatophyta</taxon>
        <taxon>Magnoliopsida</taxon>
        <taxon>eudicotyledons</taxon>
        <taxon>Gunneridae</taxon>
        <taxon>Pentapetalae</taxon>
        <taxon>rosids</taxon>
        <taxon>fabids</taxon>
        <taxon>Fabales</taxon>
        <taxon>Fabaceae</taxon>
        <taxon>Papilionoideae</taxon>
        <taxon>50 kb inversion clade</taxon>
        <taxon>NPAAA clade</taxon>
        <taxon>Hologalegina</taxon>
        <taxon>IRL clade</taxon>
        <taxon>Trifolieae</taxon>
        <taxon>Trifolium</taxon>
    </lineage>
</organism>
<keyword evidence="2" id="KW-1185">Reference proteome</keyword>